<proteinExistence type="predicted"/>
<name>A0ACC1MU13_9PEZI</name>
<comment type="caution">
    <text evidence="1">The sequence shown here is derived from an EMBL/GenBank/DDBJ whole genome shotgun (WGS) entry which is preliminary data.</text>
</comment>
<keyword evidence="2" id="KW-1185">Reference proteome</keyword>
<protein>
    <submittedName>
        <fullName evidence="1">Uncharacterized protein</fullName>
    </submittedName>
</protein>
<dbReference type="EMBL" id="JAPDGR010003785">
    <property type="protein sequence ID" value="KAJ2970096.1"/>
    <property type="molecule type" value="Genomic_DNA"/>
</dbReference>
<dbReference type="Proteomes" id="UP001143856">
    <property type="component" value="Unassembled WGS sequence"/>
</dbReference>
<reference evidence="1" key="1">
    <citation type="submission" date="2022-10" db="EMBL/GenBank/DDBJ databases">
        <title>Genome Sequence of Xylaria curta.</title>
        <authorList>
            <person name="Buettner E."/>
        </authorList>
    </citation>
    <scope>NUCLEOTIDE SEQUENCE</scope>
    <source>
        <strain evidence="1">Babe10</strain>
    </source>
</reference>
<evidence type="ECO:0000313" key="2">
    <source>
        <dbReference type="Proteomes" id="UP001143856"/>
    </source>
</evidence>
<sequence length="119" mass="13735">MQAMVRHIAGETLAFAARWIASTPYDRVSTNLNASDPETKVRAEDWQKVNDEEAIGPKGLFSKQDRRVLWGSYGDWNLDSVWNCYYEDQAKYDKLRQIRKAADPYGIFTPNPFCVKRAD</sequence>
<accession>A0ACC1MU13</accession>
<evidence type="ECO:0000313" key="1">
    <source>
        <dbReference type="EMBL" id="KAJ2970096.1"/>
    </source>
</evidence>
<gene>
    <name evidence="1" type="ORF">NUW58_g9801</name>
</gene>
<organism evidence="1 2">
    <name type="scientific">Xylaria curta</name>
    <dbReference type="NCBI Taxonomy" id="42375"/>
    <lineage>
        <taxon>Eukaryota</taxon>
        <taxon>Fungi</taxon>
        <taxon>Dikarya</taxon>
        <taxon>Ascomycota</taxon>
        <taxon>Pezizomycotina</taxon>
        <taxon>Sordariomycetes</taxon>
        <taxon>Xylariomycetidae</taxon>
        <taxon>Xylariales</taxon>
        <taxon>Xylariaceae</taxon>
        <taxon>Xylaria</taxon>
    </lineage>
</organism>